<dbReference type="InterPro" id="IPR023546">
    <property type="entry name" value="MGMT"/>
</dbReference>
<dbReference type="Pfam" id="PF02870">
    <property type="entry name" value="Methyltransf_1N"/>
    <property type="match status" value="1"/>
</dbReference>
<name>A0ABX2ZVX6_9BACI</name>
<dbReference type="PANTHER" id="PTHR10815:SF12">
    <property type="entry name" value="METHYLATED-DNA--PROTEIN-CYSTEINE METHYLTRANSFERASE, INDUCIBLE"/>
    <property type="match status" value="1"/>
</dbReference>
<evidence type="ECO:0000259" key="10">
    <source>
        <dbReference type="Pfam" id="PF02870"/>
    </source>
</evidence>
<comment type="similarity">
    <text evidence="8">Belongs to the MGMT family.</text>
</comment>
<evidence type="ECO:0000256" key="1">
    <source>
        <dbReference type="ARBA" id="ARBA00001286"/>
    </source>
</evidence>
<dbReference type="Gene3D" id="3.30.160.70">
    <property type="entry name" value="Methylated DNA-protein cysteine methyltransferase domain"/>
    <property type="match status" value="1"/>
</dbReference>
<feature type="domain" description="Methylated-DNA-[protein]-cysteine S-methyltransferase DNA binding" evidence="9">
    <location>
        <begin position="89"/>
        <end position="168"/>
    </location>
</feature>
<dbReference type="InterPro" id="IPR001497">
    <property type="entry name" value="MethylDNA_cys_MeTrfase_AS"/>
</dbReference>
<evidence type="ECO:0000256" key="5">
    <source>
        <dbReference type="ARBA" id="ARBA00022763"/>
    </source>
</evidence>
<dbReference type="InterPro" id="IPR014048">
    <property type="entry name" value="MethylDNA_cys_MeTrfase_DNA-bd"/>
</dbReference>
<dbReference type="CDD" id="cd06445">
    <property type="entry name" value="ATase"/>
    <property type="match status" value="1"/>
</dbReference>
<feature type="domain" description="Methylguanine DNA methyltransferase ribonuclease-like" evidence="10">
    <location>
        <begin position="7"/>
        <end position="85"/>
    </location>
</feature>
<comment type="function">
    <text evidence="8">Involved in the cellular defense against the biological effects of O6-methylguanine (O6-MeG) and O4-methylthymine (O4-MeT) in DNA. Repairs the methylated nucleobase in DNA by stoichiometrically transferring the methyl group to a cysteine residue in the enzyme. This is a suicide reaction: the enzyme is irreversibly inactivated.</text>
</comment>
<feature type="active site" description="Nucleophile; methyl group acceptor" evidence="8">
    <location>
        <position position="140"/>
    </location>
</feature>
<gene>
    <name evidence="11" type="ORF">BED47_01885</name>
</gene>
<evidence type="ECO:0000256" key="6">
    <source>
        <dbReference type="ARBA" id="ARBA00023204"/>
    </source>
</evidence>
<keyword evidence="6 8" id="KW-0234">DNA repair</keyword>
<sequence>MHSTEKLYWTLIEHKKWKIHIAATIKGLCFVGSQCGPIQELILFKDKYFPGIEMEEDEKILEAYKKEIIEFLEGERSNFNSRLDFRGTAFQNSVWSALCSIGYGETKTYSDIASYLNKPKSVRAVGRAIGANPILIIIPCHRVIGKDGSLTGYRGGLEMKKSLLKIETRN</sequence>
<evidence type="ECO:0000259" key="9">
    <source>
        <dbReference type="Pfam" id="PF01035"/>
    </source>
</evidence>
<dbReference type="RefSeq" id="WP_069032124.1">
    <property type="nucleotide sequence ID" value="NZ_MDKC01000001.1"/>
</dbReference>
<comment type="catalytic activity">
    <reaction evidence="7 8">
        <text>a 6-O-methyl-2'-deoxyguanosine in DNA + L-cysteinyl-[protein] = S-methyl-L-cysteinyl-[protein] + a 2'-deoxyguanosine in DNA</text>
        <dbReference type="Rhea" id="RHEA:24000"/>
        <dbReference type="Rhea" id="RHEA-COMP:10131"/>
        <dbReference type="Rhea" id="RHEA-COMP:10132"/>
        <dbReference type="Rhea" id="RHEA-COMP:11367"/>
        <dbReference type="Rhea" id="RHEA-COMP:11368"/>
        <dbReference type="ChEBI" id="CHEBI:29950"/>
        <dbReference type="ChEBI" id="CHEBI:82612"/>
        <dbReference type="ChEBI" id="CHEBI:85445"/>
        <dbReference type="ChEBI" id="CHEBI:85448"/>
        <dbReference type="EC" id="2.1.1.63"/>
    </reaction>
</comment>
<dbReference type="SUPFAM" id="SSF53155">
    <property type="entry name" value="Methylated DNA-protein cysteine methyltransferase domain"/>
    <property type="match status" value="1"/>
</dbReference>
<dbReference type="PANTHER" id="PTHR10815">
    <property type="entry name" value="METHYLATED-DNA--PROTEIN-CYSTEINE METHYLTRANSFERASE"/>
    <property type="match status" value="1"/>
</dbReference>
<accession>A0ABX2ZVX6</accession>
<dbReference type="PROSITE" id="PS00374">
    <property type="entry name" value="MGMT"/>
    <property type="match status" value="1"/>
</dbReference>
<dbReference type="HAMAP" id="MF_00772">
    <property type="entry name" value="OGT"/>
    <property type="match status" value="1"/>
</dbReference>
<keyword evidence="12" id="KW-1185">Reference proteome</keyword>
<protein>
    <recommendedName>
        <fullName evidence="8">Methylated-DNA--protein-cysteine methyltransferase</fullName>
        <ecNumber evidence="8">2.1.1.63</ecNumber>
    </recommendedName>
    <alternativeName>
        <fullName evidence="8">6-O-methylguanine-DNA methyltransferase</fullName>
        <shortName evidence="8">MGMT</shortName>
    </alternativeName>
    <alternativeName>
        <fullName evidence="8">O-6-methylguanine-DNA-alkyltransferase</fullName>
    </alternativeName>
</protein>
<comment type="caution">
    <text evidence="11">The sequence shown here is derived from an EMBL/GenBank/DDBJ whole genome shotgun (WGS) entry which is preliminary data.</text>
</comment>
<keyword evidence="2 8" id="KW-0963">Cytoplasm</keyword>
<comment type="subcellular location">
    <subcellularLocation>
        <location evidence="8">Cytoplasm</location>
    </subcellularLocation>
</comment>
<dbReference type="InterPro" id="IPR036217">
    <property type="entry name" value="MethylDNA_cys_MeTrfase_DNAb"/>
</dbReference>
<proteinExistence type="inferred from homology"/>
<dbReference type="Proteomes" id="UP000094580">
    <property type="component" value="Unassembled WGS sequence"/>
</dbReference>
<keyword evidence="4 8" id="KW-0808">Transferase</keyword>
<evidence type="ECO:0000256" key="3">
    <source>
        <dbReference type="ARBA" id="ARBA00022603"/>
    </source>
</evidence>
<keyword evidence="3 8" id="KW-0489">Methyltransferase</keyword>
<dbReference type="EMBL" id="MDKC01000001">
    <property type="protein sequence ID" value="ODG93946.1"/>
    <property type="molecule type" value="Genomic_DNA"/>
</dbReference>
<comment type="catalytic activity">
    <reaction evidence="1 8">
        <text>a 4-O-methyl-thymidine in DNA + L-cysteinyl-[protein] = a thymidine in DNA + S-methyl-L-cysteinyl-[protein]</text>
        <dbReference type="Rhea" id="RHEA:53428"/>
        <dbReference type="Rhea" id="RHEA-COMP:10131"/>
        <dbReference type="Rhea" id="RHEA-COMP:10132"/>
        <dbReference type="Rhea" id="RHEA-COMP:13555"/>
        <dbReference type="Rhea" id="RHEA-COMP:13556"/>
        <dbReference type="ChEBI" id="CHEBI:29950"/>
        <dbReference type="ChEBI" id="CHEBI:82612"/>
        <dbReference type="ChEBI" id="CHEBI:137386"/>
        <dbReference type="ChEBI" id="CHEBI:137387"/>
        <dbReference type="EC" id="2.1.1.63"/>
    </reaction>
</comment>
<evidence type="ECO:0000256" key="2">
    <source>
        <dbReference type="ARBA" id="ARBA00022490"/>
    </source>
</evidence>
<evidence type="ECO:0000256" key="4">
    <source>
        <dbReference type="ARBA" id="ARBA00022679"/>
    </source>
</evidence>
<evidence type="ECO:0000256" key="8">
    <source>
        <dbReference type="HAMAP-Rule" id="MF_00772"/>
    </source>
</evidence>
<dbReference type="SUPFAM" id="SSF46767">
    <property type="entry name" value="Methylated DNA-protein cysteine methyltransferase, C-terminal domain"/>
    <property type="match status" value="1"/>
</dbReference>
<dbReference type="EC" id="2.1.1.63" evidence="8"/>
<dbReference type="Pfam" id="PF01035">
    <property type="entry name" value="DNA_binding_1"/>
    <property type="match status" value="1"/>
</dbReference>
<dbReference type="GO" id="GO:0032259">
    <property type="term" value="P:methylation"/>
    <property type="evidence" value="ECO:0007669"/>
    <property type="project" value="UniProtKB-KW"/>
</dbReference>
<dbReference type="InterPro" id="IPR008332">
    <property type="entry name" value="MethylG_MeTrfase_N"/>
</dbReference>
<evidence type="ECO:0000313" key="12">
    <source>
        <dbReference type="Proteomes" id="UP000094580"/>
    </source>
</evidence>
<dbReference type="InterPro" id="IPR036388">
    <property type="entry name" value="WH-like_DNA-bd_sf"/>
</dbReference>
<evidence type="ECO:0000256" key="7">
    <source>
        <dbReference type="ARBA" id="ARBA00049348"/>
    </source>
</evidence>
<reference evidence="11 12" key="1">
    <citation type="submission" date="2016-07" db="EMBL/GenBank/DDBJ databases">
        <authorList>
            <person name="Townsley L."/>
            <person name="Shank E.A."/>
        </authorList>
    </citation>
    <scope>NUCLEOTIDE SEQUENCE [LARGE SCALE GENOMIC DNA]</scope>
    <source>
        <strain evidence="11 12">CH01</strain>
    </source>
</reference>
<dbReference type="InterPro" id="IPR036631">
    <property type="entry name" value="MGMT_N_sf"/>
</dbReference>
<keyword evidence="5 8" id="KW-0227">DNA damage</keyword>
<comment type="miscellaneous">
    <text evidence="8">This enzyme catalyzes only one turnover and therefore is not strictly catalytic. According to one definition, an enzyme is a biocatalyst that acts repeatedly and over many reaction cycles.</text>
</comment>
<dbReference type="GO" id="GO:0008168">
    <property type="term" value="F:methyltransferase activity"/>
    <property type="evidence" value="ECO:0007669"/>
    <property type="project" value="UniProtKB-KW"/>
</dbReference>
<evidence type="ECO:0000313" key="11">
    <source>
        <dbReference type="EMBL" id="ODG93946.1"/>
    </source>
</evidence>
<dbReference type="NCBIfam" id="TIGR00589">
    <property type="entry name" value="ogt"/>
    <property type="match status" value="1"/>
</dbReference>
<dbReference type="Gene3D" id="1.10.10.10">
    <property type="entry name" value="Winged helix-like DNA-binding domain superfamily/Winged helix DNA-binding domain"/>
    <property type="match status" value="1"/>
</dbReference>
<organism evidence="11 12">
    <name type="scientific">Gottfriedia luciferensis</name>
    <dbReference type="NCBI Taxonomy" id="178774"/>
    <lineage>
        <taxon>Bacteria</taxon>
        <taxon>Bacillati</taxon>
        <taxon>Bacillota</taxon>
        <taxon>Bacilli</taxon>
        <taxon>Bacillales</taxon>
        <taxon>Bacillaceae</taxon>
        <taxon>Gottfriedia</taxon>
    </lineage>
</organism>